<organism evidence="2 3">
    <name type="scientific">Candidatus Acidianus copahuensis</name>
    <dbReference type="NCBI Taxonomy" id="1160895"/>
    <lineage>
        <taxon>Archaea</taxon>
        <taxon>Thermoproteota</taxon>
        <taxon>Thermoprotei</taxon>
        <taxon>Sulfolobales</taxon>
        <taxon>Sulfolobaceae</taxon>
        <taxon>Acidianus</taxon>
    </lineage>
</organism>
<feature type="domain" description="HD" evidence="1">
    <location>
        <begin position="183"/>
        <end position="286"/>
    </location>
</feature>
<comment type="caution">
    <text evidence="2">The sequence shown here is derived from an EMBL/GenBank/DDBJ whole genome shotgun (WGS) entry which is preliminary data.</text>
</comment>
<dbReference type="PANTHER" id="PTHR36528">
    <property type="entry name" value="CRISPR SYSTEM SINGLE-STRAND-SPECIFIC DEOXYRIBONUCLEASE CAS10/CSM1 (SUBTYPE III-A)"/>
    <property type="match status" value="1"/>
</dbReference>
<gene>
    <name evidence="2" type="ORF">CM19_04060</name>
</gene>
<dbReference type="PANTHER" id="PTHR36528:SF1">
    <property type="entry name" value="CRISPR SYSTEM SINGLE-STRAND-SPECIFIC DEOXYRIBONUCLEASE CAS10_CSM1 (SUBTYPE III-A)"/>
    <property type="match status" value="1"/>
</dbReference>
<dbReference type="RefSeq" id="WP_048099112.1">
    <property type="nucleotide sequence ID" value="NZ_JFZT01000021.1"/>
</dbReference>
<sequence>MIRKLYFNGKPIPFTEGERKEAVEDFKNVMVDILTIIDEISKEKNFSPQQFMEILDDLISAFYKAPIFLTHVNYVVKGKEYMPNNFDYLILYSILRHLTGKDNIGKLLSEERISVDNILSLLDGKNEEIKDDVQIAKKIIDYLRSRDISPKIKKVYKALISTPEDTRPGLNFTSLASHLTLTSLLLWLNESESIPLNYLRFAALMHDIGKLSNPEHHVKEVNDIFNSIISDAKQRGVRKEFLDELEKAKDRAYSHHEPNKTTELQQADRIAAEHQRDMDKVKTIVKENFKDVLNCYESRSFDCITDEIKYDNISSTIYQKLHSGKTEERSQPQGKPKGYIYMIDFPGVQAFINNFSKLPEISAASFMVDFLSATLPFIALDLKFRKGNIPLEAILSGYGGHSYLVIRSDLDPTEVKDTVSSLGGEIDIKIQVYSSPFFIGDHIIEYNTFYSIISEQSFLNRYSVDWKENILSYGLHKLCDNCRIRPAKNFSASDNRYLCDLCNLVRKFSEKRGFTARSKTEYIVGENRISLNKGIKDPSCYLTGCNADKGYVSVIRFDANDAGKYYGSSITFGEYIDKSYLLDYYVKESFFQEINKLYKEVNDDVLRVILGIQYLGGDEGLLIVPPIYAIKFLKESLSYASENTGLTFKVGIVTVDCSHPIQFAYNVSEELEEEAKIKDESKNSIGVLTITSGLITDSSFYSIAEEFSSTFYIKNEFDLMDEILKFLGLNSYAELKKIKDSNAKSDEYNKFKDFLREIESILSRYNQKKDIYDVISMIIREMNRVNSQDLKNILKLLLTKTSINDGDVRNRLLDFYYILKTLEVGSCKR</sequence>
<dbReference type="InterPro" id="IPR052117">
    <property type="entry name" value="Cas10/Csm1_subtype-III-A"/>
</dbReference>
<protein>
    <recommendedName>
        <fullName evidence="1">HD domain-containing protein</fullName>
    </recommendedName>
</protein>
<proteinExistence type="predicted"/>
<reference evidence="2 3" key="1">
    <citation type="submission" date="2014-03" db="EMBL/GenBank/DDBJ databases">
        <title>Draft genome sequence of the novel thermoacidophilic archaea Acidianus copahuensis ALE1 strain, isolated from Copahue volcanic area in Neuquen Argentina.</title>
        <authorList>
            <person name="Urbieta M.S."/>
            <person name="Rascovan N."/>
            <person name="Castro C."/>
            <person name="Revale S."/>
            <person name="Giaveno M.A."/>
            <person name="Vazquez M.P."/>
            <person name="Donati E.R."/>
        </authorList>
    </citation>
    <scope>NUCLEOTIDE SEQUENCE [LARGE SCALE GENOMIC DNA]</scope>
    <source>
        <strain evidence="2 3">ALE1</strain>
    </source>
</reference>
<evidence type="ECO:0000313" key="2">
    <source>
        <dbReference type="EMBL" id="EZQ10628.1"/>
    </source>
</evidence>
<name>A0A031LU39_9CREN</name>
<dbReference type="STRING" id="1160895.CM19_04060"/>
<dbReference type="EMBL" id="JFZT01000021">
    <property type="protein sequence ID" value="EZQ10628.1"/>
    <property type="molecule type" value="Genomic_DNA"/>
</dbReference>
<accession>A0A031LU39</accession>
<keyword evidence="3" id="KW-1185">Reference proteome</keyword>
<dbReference type="AlphaFoldDB" id="A0A031LU39"/>
<dbReference type="InterPro" id="IPR006674">
    <property type="entry name" value="HD_domain"/>
</dbReference>
<dbReference type="Pfam" id="PF01966">
    <property type="entry name" value="HD"/>
    <property type="match status" value="1"/>
</dbReference>
<dbReference type="OrthoDB" id="44247at2157"/>
<evidence type="ECO:0000259" key="1">
    <source>
        <dbReference type="Pfam" id="PF01966"/>
    </source>
</evidence>
<dbReference type="Gene3D" id="3.30.70.270">
    <property type="match status" value="1"/>
</dbReference>
<dbReference type="InterPro" id="IPR043128">
    <property type="entry name" value="Rev_trsase/Diguanyl_cyclase"/>
</dbReference>
<evidence type="ECO:0000313" key="3">
    <source>
        <dbReference type="Proteomes" id="UP000024332"/>
    </source>
</evidence>
<dbReference type="Proteomes" id="UP000024332">
    <property type="component" value="Unassembled WGS sequence"/>
</dbReference>